<evidence type="ECO:0000313" key="11">
    <source>
        <dbReference type="EMBL" id="ADQ03913.1"/>
    </source>
</evidence>
<evidence type="ECO:0000256" key="7">
    <source>
        <dbReference type="ARBA" id="ARBA00022840"/>
    </source>
</evidence>
<protein>
    <submittedName>
        <fullName evidence="11">ABC transporter related protein</fullName>
    </submittedName>
</protein>
<dbReference type="STRING" id="632518.Calow_0315"/>
<dbReference type="SUPFAM" id="SSF52540">
    <property type="entry name" value="P-loop containing nucleoside triphosphate hydrolases"/>
    <property type="match status" value="2"/>
</dbReference>
<evidence type="ECO:0000256" key="6">
    <source>
        <dbReference type="ARBA" id="ARBA00022741"/>
    </source>
</evidence>
<keyword evidence="4" id="KW-0762">Sugar transport</keyword>
<accession>E4Q3F3</accession>
<dbReference type="OrthoDB" id="9771863at2"/>
<dbReference type="CDD" id="cd03215">
    <property type="entry name" value="ABC_Carb_Monos_II"/>
    <property type="match status" value="1"/>
</dbReference>
<dbReference type="GO" id="GO:0016887">
    <property type="term" value="F:ATP hydrolysis activity"/>
    <property type="evidence" value="ECO:0007669"/>
    <property type="project" value="InterPro"/>
</dbReference>
<evidence type="ECO:0000259" key="10">
    <source>
        <dbReference type="PROSITE" id="PS50893"/>
    </source>
</evidence>
<dbReference type="FunFam" id="3.40.50.300:FF:000127">
    <property type="entry name" value="Ribose import ATP-binding protein RbsA"/>
    <property type="match status" value="1"/>
</dbReference>
<dbReference type="AlphaFoldDB" id="E4Q3F3"/>
<dbReference type="PANTHER" id="PTHR43790">
    <property type="entry name" value="CARBOHYDRATE TRANSPORT ATP-BINDING PROTEIN MG119-RELATED"/>
    <property type="match status" value="1"/>
</dbReference>
<keyword evidence="12" id="KW-1185">Reference proteome</keyword>
<dbReference type="GO" id="GO:0005886">
    <property type="term" value="C:plasma membrane"/>
    <property type="evidence" value="ECO:0007669"/>
    <property type="project" value="UniProtKB-SubCell"/>
</dbReference>
<keyword evidence="8" id="KW-1278">Translocase</keyword>
<evidence type="ECO:0000256" key="5">
    <source>
        <dbReference type="ARBA" id="ARBA00022737"/>
    </source>
</evidence>
<dbReference type="InterPro" id="IPR050107">
    <property type="entry name" value="ABC_carbohydrate_import_ATPase"/>
</dbReference>
<gene>
    <name evidence="11" type="ordered locus">Calow_0315</name>
</gene>
<evidence type="ECO:0000256" key="8">
    <source>
        <dbReference type="ARBA" id="ARBA00022967"/>
    </source>
</evidence>
<dbReference type="PANTHER" id="PTHR43790:SF3">
    <property type="entry name" value="D-ALLOSE IMPORT ATP-BINDING PROTEIN ALSA-RELATED"/>
    <property type="match status" value="1"/>
</dbReference>
<dbReference type="InterPro" id="IPR003439">
    <property type="entry name" value="ABC_transporter-like_ATP-bd"/>
</dbReference>
<feature type="domain" description="ABC transporter" evidence="10">
    <location>
        <begin position="269"/>
        <end position="507"/>
    </location>
</feature>
<keyword evidence="9" id="KW-0472">Membrane</keyword>
<dbReference type="InterPro" id="IPR003593">
    <property type="entry name" value="AAA+_ATPase"/>
</dbReference>
<keyword evidence="5" id="KW-0677">Repeat</keyword>
<keyword evidence="3" id="KW-1003">Cell membrane</keyword>
<sequence>MKGYAESVTERSICLTAKNITKVYPGTIALRGVDYNVYKGKINALIGANGAGKSTLMKILAGIEKPTSGEIFLNGNKVELHSPDDAFKHGIGIVHQELNLFPNMTVLQNLFIGNEQTKKKFVLDNKFHYSMAKDILSMLEHPIDPNTKVGDLKVGEQQIIEIAKVIGRHNIQVLILDEPTSALSATEVKVLFKVIRELCSKGVSIIYISHRLEEIMEIADYVTVLRDGLKVAEAKKDDIDINWIIQQMIGRSTFDINYKGKNISEDVLLNVEKLSLRRPNGEYVFKELSFKLYRGEVLGIFGLLGAGKSELAEAIMGIHKNYVDGDIYFENKKIEIDDISEQIKKGIMLVPEDRQREGLVSILSVEKNVVLASLYKYLLGPSISKKKVSAQVQKMINETRIKVSDPKLPVMTLSGGNQQKVVIAKALSTEPKILILDEPLRGIDVGAKMEIYKIVRECAEKGIGIIFISSDIKELLPVCDRILVMSKGRFTGEFSGEEMNEELIVAASYK</sequence>
<evidence type="ECO:0000256" key="3">
    <source>
        <dbReference type="ARBA" id="ARBA00022475"/>
    </source>
</evidence>
<reference key="1">
    <citation type="submission" date="2010-09" db="EMBL/GenBank/DDBJ databases">
        <title>Complete sequence of Caldicellulosiruptor owensensis OL.</title>
        <authorList>
            <consortium name="US DOE Joint Genome Institute"/>
            <person name="Lucas S."/>
            <person name="Copeland A."/>
            <person name="Lapidus A."/>
            <person name="Cheng J.-F."/>
            <person name="Bruce D."/>
            <person name="Goodwin L."/>
            <person name="Pitluck S."/>
            <person name="Davenport K."/>
            <person name="Detter J.C."/>
            <person name="Han C."/>
            <person name="Tapia R."/>
            <person name="Land M."/>
            <person name="Hauser L."/>
            <person name="Chang Y.-J."/>
            <person name="Jeffries C."/>
            <person name="Kyrpides N."/>
            <person name="Ivanova N."/>
            <person name="Mikhailova N."/>
            <person name="Blumer-Schuette S.E."/>
            <person name="Kelly R.M."/>
            <person name="Woyke T."/>
        </authorList>
    </citation>
    <scope>NUCLEOTIDE SEQUENCE</scope>
    <source>
        <strain>OL</strain>
    </source>
</reference>
<dbReference type="RefSeq" id="WP_013411327.1">
    <property type="nucleotide sequence ID" value="NC_014657.1"/>
</dbReference>
<dbReference type="PROSITE" id="PS50893">
    <property type="entry name" value="ABC_TRANSPORTER_2"/>
    <property type="match status" value="2"/>
</dbReference>
<comment type="subcellular location">
    <subcellularLocation>
        <location evidence="1">Cell membrane</location>
        <topology evidence="1">Peripheral membrane protein</topology>
    </subcellularLocation>
</comment>
<name>E4Q3F3_CALOW</name>
<dbReference type="Gene3D" id="3.40.50.300">
    <property type="entry name" value="P-loop containing nucleotide triphosphate hydrolases"/>
    <property type="match status" value="2"/>
</dbReference>
<evidence type="ECO:0000256" key="9">
    <source>
        <dbReference type="ARBA" id="ARBA00023136"/>
    </source>
</evidence>
<feature type="domain" description="ABC transporter" evidence="10">
    <location>
        <begin position="15"/>
        <end position="252"/>
    </location>
</feature>
<dbReference type="HOGENOM" id="CLU_000604_92_3_9"/>
<dbReference type="PROSITE" id="PS00211">
    <property type="entry name" value="ABC_TRANSPORTER_1"/>
    <property type="match status" value="1"/>
</dbReference>
<dbReference type="SMART" id="SM00382">
    <property type="entry name" value="AAA"/>
    <property type="match status" value="2"/>
</dbReference>
<reference evidence="11 12" key="2">
    <citation type="journal article" date="2011" name="J. Bacteriol.">
        <title>Complete genome sequences for the anaerobic, extremely thermophilic plant biomass-degrading bacteria Caldicellulosiruptor hydrothermalis, Caldicellulosiruptor kristjanssonii, Caldicellulosiruptor kronotskyensis, Caldicellulosiruptor owensenis, and Caldicellulosiruptor lactoaceticus.</title>
        <authorList>
            <person name="Blumer-Schuette S.E."/>
            <person name="Ozdemir I."/>
            <person name="Mistry D."/>
            <person name="Lucas S."/>
            <person name="Lapidus A."/>
            <person name="Cheng J.F."/>
            <person name="Goodwin L.A."/>
            <person name="Pitluck S."/>
            <person name="Land M.L."/>
            <person name="Hauser L.J."/>
            <person name="Woyke T."/>
            <person name="Mikhailova N."/>
            <person name="Pati A."/>
            <person name="Kyrpides N.C."/>
            <person name="Ivanova N."/>
            <person name="Detter J.C."/>
            <person name="Walston-Davenport K."/>
            <person name="Han S."/>
            <person name="Adams M.W."/>
            <person name="Kelly R.M."/>
        </authorList>
    </citation>
    <scope>NUCLEOTIDE SEQUENCE [LARGE SCALE GENOMIC DNA]</scope>
    <source>
        <strain evidence="12">ATCC 700167 / DSM 13100 / OL</strain>
    </source>
</reference>
<dbReference type="Proteomes" id="UP000006889">
    <property type="component" value="Chromosome"/>
</dbReference>
<proteinExistence type="predicted"/>
<dbReference type="InterPro" id="IPR017871">
    <property type="entry name" value="ABC_transporter-like_CS"/>
</dbReference>
<organism evidence="11 12">
    <name type="scientific">Caldicellulosiruptor owensensis (strain ATCC 700167 / DSM 13100 / OL)</name>
    <dbReference type="NCBI Taxonomy" id="632518"/>
    <lineage>
        <taxon>Bacteria</taxon>
        <taxon>Bacillati</taxon>
        <taxon>Bacillota</taxon>
        <taxon>Bacillota incertae sedis</taxon>
        <taxon>Caldicellulosiruptorales</taxon>
        <taxon>Caldicellulosiruptoraceae</taxon>
        <taxon>Caldicellulosiruptor</taxon>
    </lineage>
</organism>
<dbReference type="CDD" id="cd03216">
    <property type="entry name" value="ABC_Carb_Monos_I"/>
    <property type="match status" value="1"/>
</dbReference>
<keyword evidence="7" id="KW-0067">ATP-binding</keyword>
<keyword evidence="6" id="KW-0547">Nucleotide-binding</keyword>
<dbReference type="eggNOG" id="COG1129">
    <property type="taxonomic scope" value="Bacteria"/>
</dbReference>
<dbReference type="Pfam" id="PF00005">
    <property type="entry name" value="ABC_tran"/>
    <property type="match status" value="2"/>
</dbReference>
<evidence type="ECO:0000313" key="12">
    <source>
        <dbReference type="Proteomes" id="UP000006889"/>
    </source>
</evidence>
<evidence type="ECO:0000256" key="4">
    <source>
        <dbReference type="ARBA" id="ARBA00022597"/>
    </source>
</evidence>
<dbReference type="GO" id="GO:0005524">
    <property type="term" value="F:ATP binding"/>
    <property type="evidence" value="ECO:0007669"/>
    <property type="project" value="UniProtKB-KW"/>
</dbReference>
<keyword evidence="2" id="KW-0813">Transport</keyword>
<dbReference type="EMBL" id="CP002216">
    <property type="protein sequence ID" value="ADQ03913.1"/>
    <property type="molecule type" value="Genomic_DNA"/>
</dbReference>
<evidence type="ECO:0000256" key="2">
    <source>
        <dbReference type="ARBA" id="ARBA00022448"/>
    </source>
</evidence>
<evidence type="ECO:0000256" key="1">
    <source>
        <dbReference type="ARBA" id="ARBA00004202"/>
    </source>
</evidence>
<dbReference type="KEGG" id="cow:Calow_0315"/>
<dbReference type="InterPro" id="IPR027417">
    <property type="entry name" value="P-loop_NTPase"/>
</dbReference>